<gene>
    <name evidence="2" type="ORF">H8S20_01670</name>
</gene>
<feature type="region of interest" description="Disordered" evidence="1">
    <location>
        <begin position="490"/>
        <end position="517"/>
    </location>
</feature>
<organism evidence="2 3">
    <name type="scientific">Clostridium hominis</name>
    <dbReference type="NCBI Taxonomy" id="2763036"/>
    <lineage>
        <taxon>Bacteria</taxon>
        <taxon>Bacillati</taxon>
        <taxon>Bacillota</taxon>
        <taxon>Clostridia</taxon>
        <taxon>Eubacteriales</taxon>
        <taxon>Clostridiaceae</taxon>
        <taxon>Clostridium</taxon>
    </lineage>
</organism>
<protein>
    <submittedName>
        <fullName evidence="2">Phage portal protein</fullName>
    </submittedName>
</protein>
<sequence length="517" mass="59919">MDTVREILLQLSSEEKEERKKVKVDYYYYKGACEDKEKAKLDKPLLGQNWESKDNLDYEPTQDIRNKVKPLLKKQARWMFSKEPDITIVPFDTNQKEVAEGLRRFIDNILRKNLFWKKTRQAFLMSTIKKRVMLRASVKVGSGDIPGEINLRYEDIENFSYKEIDGVLTEARFFQEDLNNYLYEDDEGEKTYYLHKFTYEVIKENSPAKATYVIETYKGNNLNDPIESNAQEIGFEENKIPAWLIKNGGELGEEFGETDLHDLKPSQDRYNRTTSDVADAIKFGLFGIESGVDLHPDDVNNFNVSPGALHIARTSEEALEKGKQGNIQRQEFSLSNLSSVELYLDRIEKDMNTILDIPSLDDMNNIPSAKAMRYLYNDLIARCEEKWNDWGPVLEEVIRYIIAIADEAKLPGFNPKWKELDFSLIFKHNYPIPADEEERKSTAINEVLADVRTRKSYIIEFSSAEDAEKEFNDILTEKSLLDGASMGEFNLNSNRDKDLNIDDPNEDDDKSRDQDEE</sequence>
<reference evidence="2 3" key="1">
    <citation type="submission" date="2020-08" db="EMBL/GenBank/DDBJ databases">
        <title>Genome public.</title>
        <authorList>
            <person name="Liu C."/>
            <person name="Sun Q."/>
        </authorList>
    </citation>
    <scope>NUCLEOTIDE SEQUENCE [LARGE SCALE GENOMIC DNA]</scope>
    <source>
        <strain evidence="2 3">NSJ-6</strain>
    </source>
</reference>
<proteinExistence type="predicted"/>
<accession>A0ABR7D886</accession>
<keyword evidence="3" id="KW-1185">Reference proteome</keyword>
<dbReference type="EMBL" id="JACOOO010000001">
    <property type="protein sequence ID" value="MBC5627596.1"/>
    <property type="molecule type" value="Genomic_DNA"/>
</dbReference>
<evidence type="ECO:0000256" key="1">
    <source>
        <dbReference type="SAM" id="MobiDB-lite"/>
    </source>
</evidence>
<evidence type="ECO:0000313" key="3">
    <source>
        <dbReference type="Proteomes" id="UP000596929"/>
    </source>
</evidence>
<dbReference type="InterPro" id="IPR021145">
    <property type="entry name" value="Portal_protein_SPP1_Gp6-like"/>
</dbReference>
<comment type="caution">
    <text evidence="2">The sequence shown here is derived from an EMBL/GenBank/DDBJ whole genome shotgun (WGS) entry which is preliminary data.</text>
</comment>
<dbReference type="Pfam" id="PF05133">
    <property type="entry name" value="SPP1_portal"/>
    <property type="match status" value="1"/>
</dbReference>
<name>A0ABR7D886_9CLOT</name>
<evidence type="ECO:0000313" key="2">
    <source>
        <dbReference type="EMBL" id="MBC5627596.1"/>
    </source>
</evidence>
<dbReference type="RefSeq" id="WP_186859143.1">
    <property type="nucleotide sequence ID" value="NZ_JACOOO010000001.1"/>
</dbReference>
<dbReference type="Proteomes" id="UP000596929">
    <property type="component" value="Unassembled WGS sequence"/>
</dbReference>